<evidence type="ECO:0000256" key="1">
    <source>
        <dbReference type="ARBA" id="ARBA00004609"/>
    </source>
</evidence>
<accession>A0A6A6NG14</accession>
<dbReference type="Gene3D" id="1.20.58.1040">
    <property type="match status" value="1"/>
</dbReference>
<keyword evidence="2" id="KW-1003">Cell membrane</keyword>
<feature type="domain" description="X8" evidence="11">
    <location>
        <begin position="637"/>
        <end position="721"/>
    </location>
</feature>
<evidence type="ECO:0000256" key="9">
    <source>
        <dbReference type="SAM" id="MobiDB-lite"/>
    </source>
</evidence>
<dbReference type="GO" id="GO:0009506">
    <property type="term" value="C:plasmodesma"/>
    <property type="evidence" value="ECO:0007669"/>
    <property type="project" value="UniProtKB-ARBA"/>
</dbReference>
<evidence type="ECO:0000256" key="3">
    <source>
        <dbReference type="ARBA" id="ARBA00022622"/>
    </source>
</evidence>
<name>A0A6A6NG14_HEVBR</name>
<evidence type="ECO:0000313" key="13">
    <source>
        <dbReference type="Proteomes" id="UP000467840"/>
    </source>
</evidence>
<gene>
    <name evidence="12" type="ORF">GH714_006408</name>
</gene>
<evidence type="ECO:0000256" key="5">
    <source>
        <dbReference type="ARBA" id="ARBA00023136"/>
    </source>
</evidence>
<comment type="caution">
    <text evidence="12">The sequence shown here is derived from an EMBL/GenBank/DDBJ whole genome shotgun (WGS) entry which is preliminary data.</text>
</comment>
<comment type="subcellular location">
    <subcellularLocation>
        <location evidence="1">Cell membrane</location>
        <topology evidence="1">Lipid-anchor</topology>
        <topology evidence="1">GPI-anchor</topology>
    </subcellularLocation>
</comment>
<dbReference type="EMBL" id="JAAGAX010000001">
    <property type="protein sequence ID" value="KAF2324055.1"/>
    <property type="molecule type" value="Genomic_DNA"/>
</dbReference>
<keyword evidence="4" id="KW-0732">Signal</keyword>
<dbReference type="Pfam" id="PF12330">
    <property type="entry name" value="Haspin_kinase"/>
    <property type="match status" value="1"/>
</dbReference>
<feature type="transmembrane region" description="Helical" evidence="10">
    <location>
        <begin position="805"/>
        <end position="824"/>
    </location>
</feature>
<evidence type="ECO:0000256" key="8">
    <source>
        <dbReference type="ARBA" id="ARBA00023288"/>
    </source>
</evidence>
<dbReference type="PANTHER" id="PTHR31044:SF120">
    <property type="entry name" value="CARBOHYDRATE-BINDING X8 DOMAIN SUPERFAMILY PROTEIN"/>
    <property type="match status" value="1"/>
</dbReference>
<evidence type="ECO:0000256" key="10">
    <source>
        <dbReference type="SAM" id="Phobius"/>
    </source>
</evidence>
<reference evidence="12 13" key="1">
    <citation type="journal article" date="2020" name="Mol. Plant">
        <title>The Chromosome-Based Rubber Tree Genome Provides New Insights into Spurge Genome Evolution and Rubber Biosynthesis.</title>
        <authorList>
            <person name="Liu J."/>
            <person name="Shi C."/>
            <person name="Shi C.C."/>
            <person name="Li W."/>
            <person name="Zhang Q.J."/>
            <person name="Zhang Y."/>
            <person name="Li K."/>
            <person name="Lu H.F."/>
            <person name="Shi C."/>
            <person name="Zhu S.T."/>
            <person name="Xiao Z.Y."/>
            <person name="Nan H."/>
            <person name="Yue Y."/>
            <person name="Zhu X.G."/>
            <person name="Wu Y."/>
            <person name="Hong X.N."/>
            <person name="Fan G.Y."/>
            <person name="Tong Y."/>
            <person name="Zhang D."/>
            <person name="Mao C.L."/>
            <person name="Liu Y.L."/>
            <person name="Hao S.J."/>
            <person name="Liu W.Q."/>
            <person name="Lv M.Q."/>
            <person name="Zhang H.B."/>
            <person name="Liu Y."/>
            <person name="Hu-Tang G.R."/>
            <person name="Wang J.P."/>
            <person name="Wang J.H."/>
            <person name="Sun Y.H."/>
            <person name="Ni S.B."/>
            <person name="Chen W.B."/>
            <person name="Zhang X.C."/>
            <person name="Jiao Y.N."/>
            <person name="Eichler E.E."/>
            <person name="Li G.H."/>
            <person name="Liu X."/>
            <person name="Gao L.Z."/>
        </authorList>
    </citation>
    <scope>NUCLEOTIDE SEQUENCE [LARGE SCALE GENOMIC DNA]</scope>
    <source>
        <strain evidence="13">cv. GT1</strain>
        <tissue evidence="12">Leaf</tissue>
    </source>
</reference>
<dbReference type="Proteomes" id="UP000467840">
    <property type="component" value="Chromosome 5"/>
</dbReference>
<feature type="region of interest" description="Disordered" evidence="9">
    <location>
        <begin position="721"/>
        <end position="803"/>
    </location>
</feature>
<evidence type="ECO:0000256" key="6">
    <source>
        <dbReference type="ARBA" id="ARBA00023157"/>
    </source>
</evidence>
<organism evidence="12 13">
    <name type="scientific">Hevea brasiliensis</name>
    <name type="common">Para rubber tree</name>
    <name type="synonym">Siphonia brasiliensis</name>
    <dbReference type="NCBI Taxonomy" id="3981"/>
    <lineage>
        <taxon>Eukaryota</taxon>
        <taxon>Viridiplantae</taxon>
        <taxon>Streptophyta</taxon>
        <taxon>Embryophyta</taxon>
        <taxon>Tracheophyta</taxon>
        <taxon>Spermatophyta</taxon>
        <taxon>Magnoliopsida</taxon>
        <taxon>eudicotyledons</taxon>
        <taxon>Gunneridae</taxon>
        <taxon>Pentapetalae</taxon>
        <taxon>rosids</taxon>
        <taxon>fabids</taxon>
        <taxon>Malpighiales</taxon>
        <taxon>Euphorbiaceae</taxon>
        <taxon>Crotonoideae</taxon>
        <taxon>Micrandreae</taxon>
        <taxon>Hevea</taxon>
    </lineage>
</organism>
<dbReference type="Pfam" id="PF07983">
    <property type="entry name" value="X8"/>
    <property type="match status" value="1"/>
</dbReference>
<keyword evidence="3" id="KW-0336">GPI-anchor</keyword>
<evidence type="ECO:0000313" key="12">
    <source>
        <dbReference type="EMBL" id="KAF2324055.1"/>
    </source>
</evidence>
<dbReference type="InterPro" id="IPR044788">
    <property type="entry name" value="X8_dom_prot"/>
</dbReference>
<dbReference type="Gene3D" id="3.20.20.80">
    <property type="entry name" value="Glycosidases"/>
    <property type="match status" value="1"/>
</dbReference>
<dbReference type="Gene3D" id="1.10.510.10">
    <property type="entry name" value="Transferase(Phosphotransferase) domain 1"/>
    <property type="match status" value="1"/>
</dbReference>
<proteinExistence type="predicted"/>
<sequence length="827" mass="89425">MVSPSRENWAELSFSDGLMGRDGVDLWSEIIVEEPGHTDQLQQPKIEVIYRRRQPQKPLQMSTQSSWNGIKRIGGRVSIAVAVCVDNRPEQKQAKGKGGSIVPKVVQPPNFDKEREYFQEVDAFELMEETREVFDFEEAELQVCQGPCDNALIRAWEKWDEKNGSENDHLGDFLEKQCYVVFVLQHGGKDLESFVLMNFDEARSLLVQVTATLAVVEAEFEFEHRYLHWSGYCAVNNIIFCPAETYRKMRKVTEDFWEGRAAHSEMGKNPLNGWWTGGGTFITIDHRVLSALSDSGVSVDLFLNQSLVENFTNARSSAILWLKTHVMTFLPRVNIKSITVGGGNDFSRLLSSLKLIHSVLSSSHFNSEVKVSVAFSLLFLENLNGTQKNDLLRVLGFIKRIRSFIIVEDSTGNGVELSMGDLFLKSMIQKATLASSILPCNGVAVVMTVKSLIDPSAREVAQFAAKFSKSLENSQIAGQITELYAEVSSMEDFSEKELKREHEQIFPSSHRELLKTTSHDTINPPVTVPQDNPTPTIVTVPATNPVTTPSNPAYTPVPIPSTTPVMVPPTNPSVNPPPPITNPVTTPAPITVPGVQPVTNPVTTYPAPPVNVPVTTPVTNPVSPPATTNAPAIPGQSWCVAKPGASETALQSALDYACGMGGADCSQIQQEGSCYNPNTLQNHASYAFNSYYQKNPVATSCDFGGTAAIVNTNPSAGSCVFPLSSSSPSTPSTTTPSTTTPTPSTSTTNPTNPATTPSSSGAGTSGTVTPPSVLNSSSPGSGTTTGFGSEIPPGFNTSTSKSTTLQPSIGCIILITFFIARIVILDV</sequence>
<dbReference type="GO" id="GO:0005886">
    <property type="term" value="C:plasma membrane"/>
    <property type="evidence" value="ECO:0007669"/>
    <property type="project" value="UniProtKB-SubCell"/>
</dbReference>
<dbReference type="SMART" id="SM00768">
    <property type="entry name" value="X8"/>
    <property type="match status" value="1"/>
</dbReference>
<feature type="compositionally biased region" description="Low complexity" evidence="9">
    <location>
        <begin position="724"/>
        <end position="789"/>
    </location>
</feature>
<dbReference type="PRINTS" id="PR01217">
    <property type="entry name" value="PRICHEXTENSN"/>
</dbReference>
<keyword evidence="13" id="KW-1185">Reference proteome</keyword>
<keyword evidence="10" id="KW-1133">Transmembrane helix</keyword>
<dbReference type="AlphaFoldDB" id="A0A6A6NG14"/>
<evidence type="ECO:0000256" key="7">
    <source>
        <dbReference type="ARBA" id="ARBA00023180"/>
    </source>
</evidence>
<keyword evidence="5 10" id="KW-0472">Membrane</keyword>
<evidence type="ECO:0000256" key="2">
    <source>
        <dbReference type="ARBA" id="ARBA00022475"/>
    </source>
</evidence>
<protein>
    <recommendedName>
        <fullName evidence="11">X8 domain-containing protein</fullName>
    </recommendedName>
</protein>
<dbReference type="Gene3D" id="3.30.200.20">
    <property type="entry name" value="Phosphorylase Kinase, domain 1"/>
    <property type="match status" value="1"/>
</dbReference>
<dbReference type="FunFam" id="1.20.58.1040:FF:000001">
    <property type="entry name" value="Glucan endo-1,3-beta-glucosidase 4"/>
    <property type="match status" value="1"/>
</dbReference>
<evidence type="ECO:0000259" key="11">
    <source>
        <dbReference type="SMART" id="SM00768"/>
    </source>
</evidence>
<keyword evidence="6" id="KW-1015">Disulfide bond</keyword>
<keyword evidence="10" id="KW-0812">Transmembrane</keyword>
<dbReference type="GO" id="GO:0098552">
    <property type="term" value="C:side of membrane"/>
    <property type="evidence" value="ECO:0007669"/>
    <property type="project" value="UniProtKB-KW"/>
</dbReference>
<keyword evidence="7" id="KW-0325">Glycoprotein</keyword>
<keyword evidence="8" id="KW-0449">Lipoprotein</keyword>
<dbReference type="PANTHER" id="PTHR31044">
    <property type="entry name" value="BETA-1,3 GLUCANASE"/>
    <property type="match status" value="1"/>
</dbReference>
<evidence type="ECO:0000256" key="4">
    <source>
        <dbReference type="ARBA" id="ARBA00022729"/>
    </source>
</evidence>
<dbReference type="InterPro" id="IPR012946">
    <property type="entry name" value="X8"/>
</dbReference>